<sequence length="274" mass="27863">MSASRAVVASAATVVSAALLLGVFGPAAAQAEVIDVSTSGKAAATATVGRNYVAPVPQSEVPPLFANMKDYGKLEDNTAAVGIEAVNVLAQMVASPGLQFRPDTIGGLVRLGVAGAQIAATGGASGLTPGQIQAVQESAGAIPMLLADLINQGKVLPQQLNAAIHLPGTIKDRLGINTTDWMDDAAIAADDSGLTQSLQRLQRIFDQTDTGRLASALDNLGGVLNLDNLMRLGLGTMIPGLDMLTGGANAFQKANLPPEQTAELMSDLSQAVNG</sequence>
<evidence type="ECO:0000256" key="1">
    <source>
        <dbReference type="SAM" id="SignalP"/>
    </source>
</evidence>
<accession>A0ABT6MJ35</accession>
<keyword evidence="1" id="KW-0732">Signal</keyword>
<organism evidence="2 3">
    <name type="scientific">Prescottella agglutinans</name>
    <dbReference type="NCBI Taxonomy" id="1644129"/>
    <lineage>
        <taxon>Bacteria</taxon>
        <taxon>Bacillati</taxon>
        <taxon>Actinomycetota</taxon>
        <taxon>Actinomycetes</taxon>
        <taxon>Mycobacteriales</taxon>
        <taxon>Nocardiaceae</taxon>
        <taxon>Prescottella</taxon>
    </lineage>
</organism>
<keyword evidence="3" id="KW-1185">Reference proteome</keyword>
<name>A0ABT6MJ35_9NOCA</name>
<comment type="caution">
    <text evidence="2">The sequence shown here is derived from an EMBL/GenBank/DDBJ whole genome shotgun (WGS) entry which is preliminary data.</text>
</comment>
<evidence type="ECO:0000313" key="2">
    <source>
        <dbReference type="EMBL" id="MDH6284338.1"/>
    </source>
</evidence>
<dbReference type="RefSeq" id="WP_280763562.1">
    <property type="nucleotide sequence ID" value="NZ_JARXVC010000020.1"/>
</dbReference>
<dbReference type="Proteomes" id="UP001160334">
    <property type="component" value="Unassembled WGS sequence"/>
</dbReference>
<proteinExistence type="predicted"/>
<dbReference type="EMBL" id="JARXVC010000020">
    <property type="protein sequence ID" value="MDH6284338.1"/>
    <property type="molecule type" value="Genomic_DNA"/>
</dbReference>
<feature type="chain" id="PRO_5045840921" evidence="1">
    <location>
        <begin position="32"/>
        <end position="274"/>
    </location>
</feature>
<feature type="signal peptide" evidence="1">
    <location>
        <begin position="1"/>
        <end position="31"/>
    </location>
</feature>
<reference evidence="2 3" key="1">
    <citation type="submission" date="2023-04" db="EMBL/GenBank/DDBJ databases">
        <title>Forest soil microbial communities from Buena Vista Peninsula, Colon Province, Panama.</title>
        <authorList>
            <person name="Bouskill N."/>
        </authorList>
    </citation>
    <scope>NUCLEOTIDE SEQUENCE [LARGE SCALE GENOMIC DNA]</scope>
    <source>
        <strain evidence="2 3">CFH S0262</strain>
    </source>
</reference>
<gene>
    <name evidence="2" type="ORF">M2280_005596</name>
</gene>
<protein>
    <submittedName>
        <fullName evidence="2">Uncharacterized protein</fullName>
    </submittedName>
</protein>
<evidence type="ECO:0000313" key="3">
    <source>
        <dbReference type="Proteomes" id="UP001160334"/>
    </source>
</evidence>